<dbReference type="Gene3D" id="2.60.40.10">
    <property type="entry name" value="Immunoglobulins"/>
    <property type="match status" value="3"/>
</dbReference>
<proteinExistence type="predicted"/>
<dbReference type="Pfam" id="PF13860">
    <property type="entry name" value="FlgD_ig"/>
    <property type="match status" value="5"/>
</dbReference>
<dbReference type="InterPro" id="IPR025965">
    <property type="entry name" value="FlgD/Vpr_Ig-like"/>
</dbReference>
<feature type="domain" description="PKD" evidence="3">
    <location>
        <begin position="1089"/>
        <end position="1156"/>
    </location>
</feature>
<comment type="caution">
    <text evidence="4">The sequence shown here is derived from an EMBL/GenBank/DDBJ whole genome shotgun (WGS) entry which is preliminary data.</text>
</comment>
<feature type="region of interest" description="Disordered" evidence="1">
    <location>
        <begin position="1553"/>
        <end position="1641"/>
    </location>
</feature>
<keyword evidence="5" id="KW-1185">Reference proteome</keyword>
<evidence type="ECO:0000256" key="2">
    <source>
        <dbReference type="SAM" id="SignalP"/>
    </source>
</evidence>
<evidence type="ECO:0000313" key="4">
    <source>
        <dbReference type="EMBL" id="MDA0138790.1"/>
    </source>
</evidence>
<name>A0ABT4RKI3_9ACTN</name>
<feature type="domain" description="PKD" evidence="3">
    <location>
        <begin position="1163"/>
        <end position="1243"/>
    </location>
</feature>
<feature type="compositionally biased region" description="Basic residues" evidence="1">
    <location>
        <begin position="1401"/>
        <end position="1419"/>
    </location>
</feature>
<dbReference type="CDD" id="cd00146">
    <property type="entry name" value="PKD"/>
    <property type="match status" value="2"/>
</dbReference>
<accession>A0ABT4RKI3</accession>
<dbReference type="EMBL" id="JAPCID010000019">
    <property type="protein sequence ID" value="MDA0138790.1"/>
    <property type="molecule type" value="Genomic_DNA"/>
</dbReference>
<dbReference type="Proteomes" id="UP001147700">
    <property type="component" value="Unassembled WGS sequence"/>
</dbReference>
<feature type="compositionally biased region" description="Basic and acidic residues" evidence="1">
    <location>
        <begin position="1341"/>
        <end position="1351"/>
    </location>
</feature>
<dbReference type="InterPro" id="IPR022409">
    <property type="entry name" value="PKD/Chitinase_dom"/>
</dbReference>
<evidence type="ECO:0000313" key="5">
    <source>
        <dbReference type="Proteomes" id="UP001147700"/>
    </source>
</evidence>
<feature type="region of interest" description="Disordered" evidence="1">
    <location>
        <begin position="1662"/>
        <end position="1697"/>
    </location>
</feature>
<evidence type="ECO:0000256" key="1">
    <source>
        <dbReference type="SAM" id="MobiDB-lite"/>
    </source>
</evidence>
<feature type="compositionally biased region" description="Basic residues" evidence="1">
    <location>
        <begin position="1372"/>
        <end position="1386"/>
    </location>
</feature>
<feature type="signal peptide" evidence="2">
    <location>
        <begin position="1"/>
        <end position="25"/>
    </location>
</feature>
<dbReference type="Pfam" id="PF18911">
    <property type="entry name" value="PKD_4"/>
    <property type="match status" value="3"/>
</dbReference>
<dbReference type="Gene3D" id="2.60.40.4070">
    <property type="match status" value="5"/>
</dbReference>
<feature type="compositionally biased region" description="Basic residues" evidence="1">
    <location>
        <begin position="1437"/>
        <end position="1449"/>
    </location>
</feature>
<feature type="compositionally biased region" description="Basic and acidic residues" evidence="1">
    <location>
        <begin position="908"/>
        <end position="918"/>
    </location>
</feature>
<feature type="chain" id="PRO_5046475220" evidence="2">
    <location>
        <begin position="26"/>
        <end position="1697"/>
    </location>
</feature>
<sequence length="1697" mass="180945">MAQRSVLSLAALLLCLLAFAAPASAAPPTVTLQTPERSFSPDGNQHEDVLGLSYQVSERSRVSIVVVDASGEVVRRVQTDVPTEGSASFAWDGRRDASTAVAQDGVYRYRITAVNEAGETGSAERRIAIDTAPVAAITAPAADATVTGTVRVVVTPHAGRSLSGGNLYRCYWASQCAWQSLGSLDADDTLEWDTRSSSTGDTWLWGYVYYADQFGTSHSFPVDARHVVVQRPVTVSVNSAARFFSPDGDGHEDAYGIGYVTTAPGTANVRVRNAAGSVVRRLVSDVFVAEGGSSVSWDGRDDSGATVPDGEYSYTVDVVGAVGAPASASGRVGVDTAPVAEIVAPDEGAVVDGEVMIRVAPRSGRSLTGGTLYGCYYVGQCAWYGIGSLGEADALGVRGLTWNAASLPTGEKGLWGYAYYTDAFGAGHSYPLTVRRVDVRRAVALTLQSPERYFSPDGDGHEDAVGFSYAVTAAATVTINVSDAAGEPVRRIADAVAVAEGGHSVSWDGRNDDGERVPDGVYTYTVRAVGAIGEPQSASLRVGVDTAPVARIVAPEDGAVVDGQVTVRVAPHPGRALTGGTLYGCYYAGQCAWYGIGSLGEADAFGVRSVTFDTVAFPTGEKGLWGYAYYTDAFGAGHSYPLAVRRVQVRRAVTLTLQSPERYFSPDDDGHEDAVGVSYVITAAARVTIRVRDDAGGLVRRLETDVARDEGGHSFTWDGRDEDGKRVADGVYRYSVEAAGEIGEPVIASGRFGVDTRPVATLLAPAADAVVTGSVRVKIAPAEGRTITGGSLYLCYADLRCSWQGIGSLGVPDFDGTRGLEWNTATTPTGATWLWGHVYYQDDFGASHSYAMATRRVVVTRAVQISNVSSDRYFTPDGDGGEDTGGPSYCIDAPADMRLAITRDGKPVRTVRSDDRTQGCHSFSWDGRNEDGAAAPDGGYAYTLVATGPEGLATTVAGRIGVRRDPPGRVLRPVATDVLSRSAAFTFTPADVPVTEVAPCVTTAVCFPITAANASGQWATAMQLAPHLNGDRTLAVTVRWRDAYGSAHQTSLPPVPVTVNTAAPQLELEAAPAAGEAPVTSRIRLDARSESGRELSYRLDFGDGSPVVTGTRASPHTPLELEHAFTRPGAYRVLADVDDGAGNGARRSTLVTVTAPPNRPPTAVLTLDRDEGSAPFAVTATITGEDADDDALTYRVSFGDGSPERTGTLPQTPLTHTYATAGSFLVRLSVNDGERTTTRTVRVVTALSEPLTAAAGDDQQAQAGEAVAFDGGGSRPAALITRYEWDFGDGSSATGRAATHPFARAGHLHGHADHDDRDVDRDGHGAGDGHRPAAGRPSAGRARDRVRDAGGRRHCHLHRGGRQPYVGDERRRWRRAPARPPRRHPHAVSLCAGLPAPDRARHRYRWPRRGGGRSRAGPARRHDARASPHDARGDPGRRHRRRRPRQHARVRGEGAPLVRPGRRRGGRPARERDRASVVLGRADRLRVQLRRWRRWWWRWRQPVPGGRHAHRLLGAQRPPVPPDAHPRRRQAVHPLARLADEGVVPQGVLRRPADRAEPRRPGIHVRAGGREPAAPAGPITRAATTTAIRDPRGRGNRGRAQSRRGVDRARGHRGKLRPESDLLLDAGAGRRPGVHDRGHPDAARRLRGIRAQDADRARLLHPPLGPVRVRGRDHQCQGRAGLQPRGRDVRAGGGQAP</sequence>
<keyword evidence="2" id="KW-0732">Signal</keyword>
<feature type="domain" description="PKD" evidence="3">
    <location>
        <begin position="1250"/>
        <end position="1306"/>
    </location>
</feature>
<organism evidence="4 5">
    <name type="scientific">Solirubrobacter deserti</name>
    <dbReference type="NCBI Taxonomy" id="2282478"/>
    <lineage>
        <taxon>Bacteria</taxon>
        <taxon>Bacillati</taxon>
        <taxon>Actinomycetota</taxon>
        <taxon>Thermoleophilia</taxon>
        <taxon>Solirubrobacterales</taxon>
        <taxon>Solirubrobacteraceae</taxon>
        <taxon>Solirubrobacter</taxon>
    </lineage>
</organism>
<dbReference type="InterPro" id="IPR000601">
    <property type="entry name" value="PKD_dom"/>
</dbReference>
<feature type="compositionally biased region" description="Basic residues" evidence="1">
    <location>
        <begin position="1352"/>
        <end position="1361"/>
    </location>
</feature>
<feature type="compositionally biased region" description="Basic and acidic residues" evidence="1">
    <location>
        <begin position="1310"/>
        <end position="1331"/>
    </location>
</feature>
<dbReference type="InterPro" id="IPR013783">
    <property type="entry name" value="Ig-like_fold"/>
</dbReference>
<dbReference type="PROSITE" id="PS50093">
    <property type="entry name" value="PKD"/>
    <property type="match status" value="3"/>
</dbReference>
<feature type="compositionally biased region" description="Basic and acidic residues" evidence="1">
    <location>
        <begin position="1420"/>
        <end position="1436"/>
    </location>
</feature>
<reference evidence="4" key="1">
    <citation type="submission" date="2022-10" db="EMBL/GenBank/DDBJ databases">
        <title>The WGS of Solirubrobacter sp. CPCC 204708.</title>
        <authorList>
            <person name="Jiang Z."/>
        </authorList>
    </citation>
    <scope>NUCLEOTIDE SEQUENCE</scope>
    <source>
        <strain evidence="4">CPCC 204708</strain>
    </source>
</reference>
<feature type="region of interest" description="Disordered" evidence="1">
    <location>
        <begin position="1401"/>
        <end position="1474"/>
    </location>
</feature>
<dbReference type="SMART" id="SM00089">
    <property type="entry name" value="PKD"/>
    <property type="match status" value="3"/>
</dbReference>
<feature type="region of interest" description="Disordered" evidence="1">
    <location>
        <begin position="908"/>
        <end position="928"/>
    </location>
</feature>
<feature type="compositionally biased region" description="Low complexity" evidence="1">
    <location>
        <begin position="1570"/>
        <end position="1588"/>
    </location>
</feature>
<evidence type="ECO:0000259" key="3">
    <source>
        <dbReference type="PROSITE" id="PS50093"/>
    </source>
</evidence>
<feature type="region of interest" description="Disordered" evidence="1">
    <location>
        <begin position="1307"/>
        <end position="1389"/>
    </location>
</feature>
<protein>
    <submittedName>
        <fullName evidence="4">PKD domain-containing protein</fullName>
    </submittedName>
</protein>
<dbReference type="InterPro" id="IPR035986">
    <property type="entry name" value="PKD_dom_sf"/>
</dbReference>
<gene>
    <name evidence="4" type="ORF">OJ962_14910</name>
</gene>
<dbReference type="SUPFAM" id="SSF49299">
    <property type="entry name" value="PKD domain"/>
    <property type="match status" value="3"/>
</dbReference>